<dbReference type="Proteomes" id="UP000196573">
    <property type="component" value="Unassembled WGS sequence"/>
</dbReference>
<accession>A0A1X7APZ5</accession>
<proteinExistence type="predicted"/>
<organism evidence="1 2">
    <name type="scientific">Parendozoicomonas haliclonae</name>
    <dbReference type="NCBI Taxonomy" id="1960125"/>
    <lineage>
        <taxon>Bacteria</taxon>
        <taxon>Pseudomonadati</taxon>
        <taxon>Pseudomonadota</taxon>
        <taxon>Gammaproteobacteria</taxon>
        <taxon>Oceanospirillales</taxon>
        <taxon>Endozoicomonadaceae</taxon>
        <taxon>Parendozoicomonas</taxon>
    </lineage>
</organism>
<name>A0A1X7APZ5_9GAMM</name>
<sequence>MSSKLIQQLAHQLSPFLPSGTADISARWLIDNRVNLRISRPRKTKLGDFRPAGRGKPHRISVNKDLDPLQFLITFTHEIAHAQTWDKYGSRVAPHGKEWKNCYRGHLEEILALNVLEPEVASAVKRHSQNPKASSSSDCDIQKLTRPEHQGPLLNDLGAGVSFTIDSGKSFKTIRRLRKYWLCEELSSGRHYRVLGSLPVAVHNAEEHNLKVVT</sequence>
<reference evidence="1 2" key="1">
    <citation type="submission" date="2017-03" db="EMBL/GenBank/DDBJ databases">
        <authorList>
            <person name="Afonso C.L."/>
            <person name="Miller P.J."/>
            <person name="Scott M.A."/>
            <person name="Spackman E."/>
            <person name="Goraichik I."/>
            <person name="Dimitrov K.M."/>
            <person name="Suarez D.L."/>
            <person name="Swayne D.E."/>
        </authorList>
    </citation>
    <scope>NUCLEOTIDE SEQUENCE [LARGE SCALE GENOMIC DNA]</scope>
    <source>
        <strain evidence="1">SB41UT1</strain>
    </source>
</reference>
<dbReference type="EMBL" id="FWPT01000011">
    <property type="protein sequence ID" value="SMA50315.1"/>
    <property type="molecule type" value="Genomic_DNA"/>
</dbReference>
<evidence type="ECO:0000313" key="1">
    <source>
        <dbReference type="EMBL" id="SMA50315.1"/>
    </source>
</evidence>
<protein>
    <submittedName>
        <fullName evidence="1">Uncharacterized protein</fullName>
    </submittedName>
</protein>
<dbReference type="AlphaFoldDB" id="A0A1X7APZ5"/>
<dbReference type="RefSeq" id="WP_087112746.1">
    <property type="nucleotide sequence ID" value="NZ_CBCSCN010000013.1"/>
</dbReference>
<keyword evidence="2" id="KW-1185">Reference proteome</keyword>
<evidence type="ECO:0000313" key="2">
    <source>
        <dbReference type="Proteomes" id="UP000196573"/>
    </source>
</evidence>
<dbReference type="OrthoDB" id="267364at2"/>
<gene>
    <name evidence="1" type="ORF">EHSB41UT_04109</name>
</gene>